<accession>A0A6B3C199</accession>
<evidence type="ECO:0000313" key="1">
    <source>
        <dbReference type="EMBL" id="NEC90487.1"/>
    </source>
</evidence>
<gene>
    <name evidence="1" type="ORF">G3I71_32850</name>
</gene>
<dbReference type="AlphaFoldDB" id="A0A6B3C199"/>
<protein>
    <submittedName>
        <fullName evidence="1">Uncharacterized protein</fullName>
    </submittedName>
</protein>
<sequence length="69" mass="7355">MATNEQARDIDPHTAVESLRAALDGSGIVLPSLSVDYVSPDLKLIDLGRIRADVAMRLAEALRRGDPAA</sequence>
<name>A0A6B3C199_9ACTN</name>
<dbReference type="EMBL" id="JAAGLU010000032">
    <property type="protein sequence ID" value="NEC90487.1"/>
    <property type="molecule type" value="Genomic_DNA"/>
</dbReference>
<comment type="caution">
    <text evidence="1">The sequence shown here is derived from an EMBL/GenBank/DDBJ whole genome shotgun (WGS) entry which is preliminary data.</text>
</comment>
<reference evidence="1" key="1">
    <citation type="submission" date="2020-01" db="EMBL/GenBank/DDBJ databases">
        <title>Insect and environment-associated Actinomycetes.</title>
        <authorList>
            <person name="Currrie C."/>
            <person name="Chevrette M."/>
            <person name="Carlson C."/>
            <person name="Stubbendieck R."/>
            <person name="Wendt-Pienkowski E."/>
        </authorList>
    </citation>
    <scope>NUCLEOTIDE SEQUENCE</scope>
    <source>
        <strain evidence="1">SID12501</strain>
    </source>
</reference>
<organism evidence="1">
    <name type="scientific">Streptomyces sp. SID12501</name>
    <dbReference type="NCBI Taxonomy" id="2706042"/>
    <lineage>
        <taxon>Bacteria</taxon>
        <taxon>Bacillati</taxon>
        <taxon>Actinomycetota</taxon>
        <taxon>Actinomycetes</taxon>
        <taxon>Kitasatosporales</taxon>
        <taxon>Streptomycetaceae</taxon>
        <taxon>Streptomyces</taxon>
    </lineage>
</organism>
<dbReference type="RefSeq" id="WP_164320370.1">
    <property type="nucleotide sequence ID" value="NZ_JAAGLU010000032.1"/>
</dbReference>
<proteinExistence type="predicted"/>